<dbReference type="EMBL" id="CXWD01000002">
    <property type="protein sequence ID" value="CTQ64607.1"/>
    <property type="molecule type" value="Genomic_DNA"/>
</dbReference>
<evidence type="ECO:0000256" key="3">
    <source>
        <dbReference type="ARBA" id="ARBA00023125"/>
    </source>
</evidence>
<dbReference type="AlphaFoldDB" id="A0A0M6ZQI4"/>
<evidence type="ECO:0000313" key="9">
    <source>
        <dbReference type="Proteomes" id="UP000053235"/>
    </source>
</evidence>
<dbReference type="GO" id="GO:0003700">
    <property type="term" value="F:DNA-binding transcription factor activity"/>
    <property type="evidence" value="ECO:0007669"/>
    <property type="project" value="InterPro"/>
</dbReference>
<dbReference type="PANTHER" id="PTHR43537">
    <property type="entry name" value="TRANSCRIPTIONAL REGULATOR, GNTR FAMILY"/>
    <property type="match status" value="1"/>
</dbReference>
<dbReference type="PROSITE" id="PS50949">
    <property type="entry name" value="HTH_GNTR"/>
    <property type="match status" value="1"/>
</dbReference>
<dbReference type="CDD" id="cd07377">
    <property type="entry name" value="WHTH_GntR"/>
    <property type="match status" value="1"/>
</dbReference>
<dbReference type="Gene3D" id="1.10.10.10">
    <property type="entry name" value="Winged helix-like DNA-binding domain superfamily/Winged helix DNA-binding domain"/>
    <property type="match status" value="1"/>
</dbReference>
<dbReference type="Pfam" id="PF07729">
    <property type="entry name" value="FCD"/>
    <property type="match status" value="1"/>
</dbReference>
<keyword evidence="1" id="KW-0678">Repressor</keyword>
<comment type="function">
    <text evidence="5">Transcriptional repressor for the pyruvate dehydrogenase complex genes aceEF and lpd.</text>
</comment>
<organism evidence="8 9">
    <name type="scientific">Roseibium alexandrii</name>
    <dbReference type="NCBI Taxonomy" id="388408"/>
    <lineage>
        <taxon>Bacteria</taxon>
        <taxon>Pseudomonadati</taxon>
        <taxon>Pseudomonadota</taxon>
        <taxon>Alphaproteobacteria</taxon>
        <taxon>Hyphomicrobiales</taxon>
        <taxon>Stappiaceae</taxon>
        <taxon>Roseibium</taxon>
    </lineage>
</organism>
<dbReference type="SMART" id="SM00895">
    <property type="entry name" value="FCD"/>
    <property type="match status" value="1"/>
</dbReference>
<evidence type="ECO:0000256" key="6">
    <source>
        <dbReference type="ARBA" id="ARBA00039592"/>
    </source>
</evidence>
<dbReference type="SUPFAM" id="SSF46785">
    <property type="entry name" value="Winged helix' DNA-binding domain"/>
    <property type="match status" value="1"/>
</dbReference>
<gene>
    <name evidence="8" type="primary">pdhR</name>
    <name evidence="8" type="ORF">LAX5112_00336</name>
</gene>
<dbReference type="GO" id="GO:0003677">
    <property type="term" value="F:DNA binding"/>
    <property type="evidence" value="ECO:0007669"/>
    <property type="project" value="UniProtKB-KW"/>
</dbReference>
<evidence type="ECO:0000256" key="5">
    <source>
        <dbReference type="ARBA" id="ARBA00037357"/>
    </source>
</evidence>
<dbReference type="InterPro" id="IPR036388">
    <property type="entry name" value="WH-like_DNA-bd_sf"/>
</dbReference>
<accession>A0A0M6ZQI4</accession>
<evidence type="ECO:0000313" key="8">
    <source>
        <dbReference type="EMBL" id="CTQ64607.1"/>
    </source>
</evidence>
<dbReference type="InterPro" id="IPR008920">
    <property type="entry name" value="TF_FadR/GntR_C"/>
</dbReference>
<keyword evidence="8" id="KW-0670">Pyruvate</keyword>
<evidence type="ECO:0000259" key="7">
    <source>
        <dbReference type="PROSITE" id="PS50949"/>
    </source>
</evidence>
<dbReference type="InterPro" id="IPR011711">
    <property type="entry name" value="GntR_C"/>
</dbReference>
<dbReference type="InterPro" id="IPR000524">
    <property type="entry name" value="Tscrpt_reg_HTH_GntR"/>
</dbReference>
<keyword evidence="3" id="KW-0238">DNA-binding</keyword>
<protein>
    <recommendedName>
        <fullName evidence="6">Pyruvate dehydrogenase complex repressor</fullName>
    </recommendedName>
</protein>
<evidence type="ECO:0000256" key="4">
    <source>
        <dbReference type="ARBA" id="ARBA00023163"/>
    </source>
</evidence>
<dbReference type="STRING" id="388408.LAX5112_00336"/>
<reference evidence="9" key="1">
    <citation type="submission" date="2015-07" db="EMBL/GenBank/DDBJ databases">
        <authorList>
            <person name="Rodrigo-Torres Lidia"/>
            <person name="Arahal R.David."/>
        </authorList>
    </citation>
    <scope>NUCLEOTIDE SEQUENCE [LARGE SCALE GENOMIC DNA]</scope>
    <source>
        <strain evidence="9">CECT 5112</strain>
    </source>
</reference>
<dbReference type="Pfam" id="PF00392">
    <property type="entry name" value="GntR"/>
    <property type="match status" value="1"/>
</dbReference>
<keyword evidence="2" id="KW-0805">Transcription regulation</keyword>
<sequence>MKDDISARAAFFTFNRNAGQKLDNLIDQFYRVDYFRTVITAQKPMFHPIDTHKTADAAVDQIEELILKGVLQSGDRLPAERVLAEQLNVSRPVLRDALKTLEDRDLIEARQGGGTFVCDLIGPIFSEAIVQLISRHPSAVSDYFDFRRGIEGQASAMAAMRAAPSDIRRLRGIVEQMDTAYEADDPLVESRLDVEFHHAVGEAAHNVVLLHTLHSCYRLFENGVFLNRGRLYHHTSARAEVLKQHKAVFEAIAAGDPKLAQRCAEEHIDYVRATLAATEQLDQREKLADLRRTQASDRAVKK</sequence>
<dbReference type="PRINTS" id="PR00035">
    <property type="entry name" value="HTHGNTR"/>
</dbReference>
<dbReference type="SUPFAM" id="SSF48008">
    <property type="entry name" value="GntR ligand-binding domain-like"/>
    <property type="match status" value="1"/>
</dbReference>
<keyword evidence="9" id="KW-1185">Reference proteome</keyword>
<keyword evidence="4" id="KW-0804">Transcription</keyword>
<name>A0A0M6ZQI4_9HYPH</name>
<evidence type="ECO:0000256" key="2">
    <source>
        <dbReference type="ARBA" id="ARBA00023015"/>
    </source>
</evidence>
<dbReference type="PANTHER" id="PTHR43537:SF34">
    <property type="entry name" value="PYRUVATE DEHYDROGENASE COMPLEX REPRESSOR"/>
    <property type="match status" value="1"/>
</dbReference>
<feature type="domain" description="HTH gntR-type" evidence="7">
    <location>
        <begin position="52"/>
        <end position="120"/>
    </location>
</feature>
<proteinExistence type="predicted"/>
<dbReference type="SMART" id="SM00345">
    <property type="entry name" value="HTH_GNTR"/>
    <property type="match status" value="1"/>
</dbReference>
<dbReference type="Proteomes" id="UP000053235">
    <property type="component" value="Unassembled WGS sequence"/>
</dbReference>
<dbReference type="Gene3D" id="1.20.120.530">
    <property type="entry name" value="GntR ligand-binding domain-like"/>
    <property type="match status" value="1"/>
</dbReference>
<dbReference type="InterPro" id="IPR036390">
    <property type="entry name" value="WH_DNA-bd_sf"/>
</dbReference>
<evidence type="ECO:0000256" key="1">
    <source>
        <dbReference type="ARBA" id="ARBA00022491"/>
    </source>
</evidence>